<feature type="signal peptide" evidence="2">
    <location>
        <begin position="1"/>
        <end position="21"/>
    </location>
</feature>
<dbReference type="Gene3D" id="2.40.70.10">
    <property type="entry name" value="Acid Proteases"/>
    <property type="match status" value="1"/>
</dbReference>
<dbReference type="InterPro" id="IPR032861">
    <property type="entry name" value="TAXi_N"/>
</dbReference>
<dbReference type="STRING" id="57577.A0A2K3LQE8"/>
<reference evidence="4 5" key="1">
    <citation type="journal article" date="2014" name="Am. J. Bot.">
        <title>Genome assembly and annotation for red clover (Trifolium pratense; Fabaceae).</title>
        <authorList>
            <person name="Istvanek J."/>
            <person name="Jaros M."/>
            <person name="Krenek A."/>
            <person name="Repkova J."/>
        </authorList>
    </citation>
    <scope>NUCLEOTIDE SEQUENCE [LARGE SCALE GENOMIC DNA]</scope>
    <source>
        <strain evidence="5">cv. Tatra</strain>
        <tissue evidence="4">Young leaves</tissue>
    </source>
</reference>
<feature type="chain" id="PRO_5014418777" evidence="2">
    <location>
        <begin position="22"/>
        <end position="160"/>
    </location>
</feature>
<dbReference type="InterPro" id="IPR001461">
    <property type="entry name" value="Aspartic_peptidase_A1"/>
</dbReference>
<proteinExistence type="inferred from homology"/>
<dbReference type="GO" id="GO:0004190">
    <property type="term" value="F:aspartic-type endopeptidase activity"/>
    <property type="evidence" value="ECO:0007669"/>
    <property type="project" value="InterPro"/>
</dbReference>
<gene>
    <name evidence="4" type="ORF">L195_g036773</name>
</gene>
<dbReference type="PANTHER" id="PTHR13683">
    <property type="entry name" value="ASPARTYL PROTEASES"/>
    <property type="match status" value="1"/>
</dbReference>
<name>A0A2K3LQE8_TRIPR</name>
<evidence type="ECO:0000313" key="4">
    <source>
        <dbReference type="EMBL" id="PNX80762.1"/>
    </source>
</evidence>
<protein>
    <submittedName>
        <fullName evidence="4">Protein ASPARTIC PROTEASE IN GUARD CELL 2-like</fullName>
    </submittedName>
</protein>
<evidence type="ECO:0000259" key="3">
    <source>
        <dbReference type="PROSITE" id="PS51767"/>
    </source>
</evidence>
<dbReference type="SUPFAM" id="SSF50630">
    <property type="entry name" value="Acid proteases"/>
    <property type="match status" value="1"/>
</dbReference>
<dbReference type="AlphaFoldDB" id="A0A2K3LQE8"/>
<dbReference type="Pfam" id="PF14543">
    <property type="entry name" value="TAXi_N"/>
    <property type="match status" value="1"/>
</dbReference>
<evidence type="ECO:0000256" key="2">
    <source>
        <dbReference type="SAM" id="SignalP"/>
    </source>
</evidence>
<reference evidence="4 5" key="2">
    <citation type="journal article" date="2017" name="Front. Plant Sci.">
        <title>Gene Classification and Mining of Molecular Markers Useful in Red Clover (Trifolium pratense) Breeding.</title>
        <authorList>
            <person name="Istvanek J."/>
            <person name="Dluhosova J."/>
            <person name="Dluhos P."/>
            <person name="Patkova L."/>
            <person name="Nedelnik J."/>
            <person name="Repkova J."/>
        </authorList>
    </citation>
    <scope>NUCLEOTIDE SEQUENCE [LARGE SCALE GENOMIC DNA]</scope>
    <source>
        <strain evidence="5">cv. Tatra</strain>
        <tissue evidence="4">Young leaves</tissue>
    </source>
</reference>
<evidence type="ECO:0000313" key="5">
    <source>
        <dbReference type="Proteomes" id="UP000236291"/>
    </source>
</evidence>
<dbReference type="InterPro" id="IPR021109">
    <property type="entry name" value="Peptidase_aspartic_dom_sf"/>
</dbReference>
<keyword evidence="4" id="KW-0378">Hydrolase</keyword>
<dbReference type="Proteomes" id="UP000236291">
    <property type="component" value="Unassembled WGS sequence"/>
</dbReference>
<dbReference type="PROSITE" id="PS51767">
    <property type="entry name" value="PEPTIDASE_A1"/>
    <property type="match status" value="1"/>
</dbReference>
<dbReference type="EMBL" id="ASHM01038588">
    <property type="protein sequence ID" value="PNX80762.1"/>
    <property type="molecule type" value="Genomic_DNA"/>
</dbReference>
<sequence length="160" mass="17406">MKIPIFLTPLLLCLFISLVQGQTSKCDIQDHGSTLKVFHIFSQCSPFKPSKPMSWEESVLQLQAKDQARMQYLTSLVARKSVVPIASARQIIQSPTYIVKGKIGTPPQTLLLALDTSNDVAWIPCTGCVGCSTSKPFAPIKSTSFKNVGCGSSQCKQVSN</sequence>
<comment type="caution">
    <text evidence="4">The sequence shown here is derived from an EMBL/GenBank/DDBJ whole genome shotgun (WGS) entry which is preliminary data.</text>
</comment>
<organism evidence="4 5">
    <name type="scientific">Trifolium pratense</name>
    <name type="common">Red clover</name>
    <dbReference type="NCBI Taxonomy" id="57577"/>
    <lineage>
        <taxon>Eukaryota</taxon>
        <taxon>Viridiplantae</taxon>
        <taxon>Streptophyta</taxon>
        <taxon>Embryophyta</taxon>
        <taxon>Tracheophyta</taxon>
        <taxon>Spermatophyta</taxon>
        <taxon>Magnoliopsida</taxon>
        <taxon>eudicotyledons</taxon>
        <taxon>Gunneridae</taxon>
        <taxon>Pentapetalae</taxon>
        <taxon>rosids</taxon>
        <taxon>fabids</taxon>
        <taxon>Fabales</taxon>
        <taxon>Fabaceae</taxon>
        <taxon>Papilionoideae</taxon>
        <taxon>50 kb inversion clade</taxon>
        <taxon>NPAAA clade</taxon>
        <taxon>Hologalegina</taxon>
        <taxon>IRL clade</taxon>
        <taxon>Trifolieae</taxon>
        <taxon>Trifolium</taxon>
    </lineage>
</organism>
<dbReference type="GO" id="GO:0006508">
    <property type="term" value="P:proteolysis"/>
    <property type="evidence" value="ECO:0007669"/>
    <property type="project" value="UniProtKB-KW"/>
</dbReference>
<feature type="domain" description="Peptidase A1" evidence="3">
    <location>
        <begin position="97"/>
        <end position="160"/>
    </location>
</feature>
<keyword evidence="2" id="KW-0732">Signal</keyword>
<evidence type="ECO:0000256" key="1">
    <source>
        <dbReference type="ARBA" id="ARBA00007447"/>
    </source>
</evidence>
<comment type="similarity">
    <text evidence="1">Belongs to the peptidase A1 family.</text>
</comment>
<accession>A0A2K3LQE8</accession>
<keyword evidence="4" id="KW-0645">Protease</keyword>
<dbReference type="PANTHER" id="PTHR13683:SF798">
    <property type="entry name" value="ASPARTYL PROTEASE AED3-LIKE"/>
    <property type="match status" value="1"/>
</dbReference>
<dbReference type="InterPro" id="IPR033121">
    <property type="entry name" value="PEPTIDASE_A1"/>
</dbReference>